<evidence type="ECO:0000313" key="2">
    <source>
        <dbReference type="Proteomes" id="UP000675940"/>
    </source>
</evidence>
<accession>A0A940ML28</accession>
<reference evidence="1" key="1">
    <citation type="submission" date="2021-03" db="EMBL/GenBank/DDBJ databases">
        <title>Sagittula salina sp. nov. strain M10.9X isolated from the marine waste.</title>
        <authorList>
            <person name="Satari L."/>
            <person name="Molina-Menor E."/>
            <person name="Vidal-Verdu A."/>
            <person name="Pascual J."/>
            <person name="Pereto J."/>
            <person name="Porcar M."/>
        </authorList>
    </citation>
    <scope>NUCLEOTIDE SEQUENCE</scope>
    <source>
        <strain evidence="1">M10.9X</strain>
    </source>
</reference>
<protein>
    <submittedName>
        <fullName evidence="1">Uncharacterized protein</fullName>
    </submittedName>
</protein>
<name>A0A940ML28_9RHOB</name>
<proteinExistence type="predicted"/>
<dbReference type="EMBL" id="JAGISH010000007">
    <property type="protein sequence ID" value="MBP0483476.1"/>
    <property type="molecule type" value="Genomic_DNA"/>
</dbReference>
<sequence>MRVIQPAGKRGSLKWIQRAVNHRPELLQPSALPCIDWRSPLTSDDHAEYRDAAFLDVLGLGHLAEELSRFWPRRGPQWDALGVCAAGPVLVEAKAHLAELQSPPSKAAGASRHMIDAAFRAVQSGLGIDPENDWTRTYYQLANRIAHLWWLRDRGVPASLLLVSFLGDEDMNGPAEADTWHSAFDAVMRALGLGDQTELTNHIHHMAPDTRLLRCA</sequence>
<organism evidence="1 2">
    <name type="scientific">Sagittula salina</name>
    <dbReference type="NCBI Taxonomy" id="2820268"/>
    <lineage>
        <taxon>Bacteria</taxon>
        <taxon>Pseudomonadati</taxon>
        <taxon>Pseudomonadota</taxon>
        <taxon>Alphaproteobacteria</taxon>
        <taxon>Rhodobacterales</taxon>
        <taxon>Roseobacteraceae</taxon>
        <taxon>Sagittula</taxon>
    </lineage>
</organism>
<dbReference type="RefSeq" id="WP_209361418.1">
    <property type="nucleotide sequence ID" value="NZ_JAGISH010000007.1"/>
</dbReference>
<comment type="caution">
    <text evidence="1">The sequence shown here is derived from an EMBL/GenBank/DDBJ whole genome shotgun (WGS) entry which is preliminary data.</text>
</comment>
<keyword evidence="2" id="KW-1185">Reference proteome</keyword>
<evidence type="ECO:0000313" key="1">
    <source>
        <dbReference type="EMBL" id="MBP0483476.1"/>
    </source>
</evidence>
<dbReference type="Proteomes" id="UP000675940">
    <property type="component" value="Unassembled WGS sequence"/>
</dbReference>
<gene>
    <name evidence="1" type="ORF">J5474_13370</name>
</gene>
<dbReference type="AlphaFoldDB" id="A0A940ML28"/>